<name>A0ABT1HTN9_STRSD</name>
<accession>A0ABT1HTN9</accession>
<dbReference type="Pfam" id="PF08241">
    <property type="entry name" value="Methyltransf_11"/>
    <property type="match status" value="1"/>
</dbReference>
<dbReference type="SUPFAM" id="SSF53335">
    <property type="entry name" value="S-adenosyl-L-methionine-dependent methyltransferases"/>
    <property type="match status" value="1"/>
</dbReference>
<dbReference type="InterPro" id="IPR029063">
    <property type="entry name" value="SAM-dependent_MTases_sf"/>
</dbReference>
<evidence type="ECO:0000313" key="2">
    <source>
        <dbReference type="EMBL" id="MCP2258874.1"/>
    </source>
</evidence>
<dbReference type="PIRSF" id="PIRSF011491">
    <property type="entry name" value="Mtase_YbcY_prd"/>
    <property type="match status" value="1"/>
</dbReference>
<dbReference type="InterPro" id="IPR050508">
    <property type="entry name" value="Methyltransf_Superfamily"/>
</dbReference>
<evidence type="ECO:0000313" key="3">
    <source>
        <dbReference type="Proteomes" id="UP001205311"/>
    </source>
</evidence>
<keyword evidence="2" id="KW-0808">Transferase</keyword>
<keyword evidence="2" id="KW-0489">Methyltransferase</keyword>
<dbReference type="PANTHER" id="PTHR42912">
    <property type="entry name" value="METHYLTRANSFERASE"/>
    <property type="match status" value="1"/>
</dbReference>
<dbReference type="InterPro" id="IPR013216">
    <property type="entry name" value="Methyltransf_11"/>
</dbReference>
<dbReference type="Gene3D" id="3.40.50.150">
    <property type="entry name" value="Vaccinia Virus protein VP39"/>
    <property type="match status" value="1"/>
</dbReference>
<sequence>MTFDERVNGGITKEVLRGQSVYTRMYLPLYDLSVFWGTTPLFWRCSPRTLRDWYTRNVGARHLEVGVGSGYFPSRCSFPVSTPEITLLDLNQNCLDYTATRLARHRPQRVRANVLEPFPLPAGAFDSVCMNFLLHCVPGDLREKGVAFRHAATVVRPGGVVFGSTVLSSGVPVSAPTRAMLKVLNWRGIFHNDRDDLQDLRDQLATHFADHEVVVEGCVAMFRAWTAEDSGDAPGASPR</sequence>
<protein>
    <submittedName>
        <fullName evidence="2">Methyltransferase domain-containing protein</fullName>
    </submittedName>
</protein>
<keyword evidence="3" id="KW-1185">Reference proteome</keyword>
<evidence type="ECO:0000259" key="1">
    <source>
        <dbReference type="Pfam" id="PF08241"/>
    </source>
</evidence>
<reference evidence="2 3" key="1">
    <citation type="submission" date="2022-06" db="EMBL/GenBank/DDBJ databases">
        <title>Genomic Encyclopedia of Archaeal and Bacterial Type Strains, Phase II (KMG-II): from individual species to whole genera.</title>
        <authorList>
            <person name="Goeker M."/>
        </authorList>
    </citation>
    <scope>NUCLEOTIDE SEQUENCE [LARGE SCALE GENOMIC DNA]</scope>
    <source>
        <strain evidence="2 3">DSM 40477</strain>
    </source>
</reference>
<dbReference type="EMBL" id="JAMTCP010000011">
    <property type="protein sequence ID" value="MCP2258874.1"/>
    <property type="molecule type" value="Genomic_DNA"/>
</dbReference>
<organism evidence="2 3">
    <name type="scientific">Streptoalloteichus tenebrarius (strain ATCC 17920 / DSM 40477 / JCM 4838 / CBS 697.72 / NBRC 16177 / NCIMB 11028 / NRRL B-12390 / A12253. 1 / ISP 5477)</name>
    <name type="common">Streptomyces tenebrarius</name>
    <dbReference type="NCBI Taxonomy" id="1933"/>
    <lineage>
        <taxon>Bacteria</taxon>
        <taxon>Bacillati</taxon>
        <taxon>Actinomycetota</taxon>
        <taxon>Actinomycetes</taxon>
        <taxon>Pseudonocardiales</taxon>
        <taxon>Pseudonocardiaceae</taxon>
        <taxon>Streptoalloteichus</taxon>
    </lineage>
</organism>
<dbReference type="InterPro" id="IPR016584">
    <property type="entry name" value="MeTrfase_VrtF"/>
</dbReference>
<dbReference type="GO" id="GO:0032259">
    <property type="term" value="P:methylation"/>
    <property type="evidence" value="ECO:0007669"/>
    <property type="project" value="UniProtKB-KW"/>
</dbReference>
<dbReference type="Proteomes" id="UP001205311">
    <property type="component" value="Unassembled WGS sequence"/>
</dbReference>
<dbReference type="RefSeq" id="WP_253669784.1">
    <property type="nucleotide sequence ID" value="NZ_JAMTCP010000011.1"/>
</dbReference>
<gene>
    <name evidence="2" type="ORF">LX15_002572</name>
</gene>
<comment type="caution">
    <text evidence="2">The sequence shown here is derived from an EMBL/GenBank/DDBJ whole genome shotgun (WGS) entry which is preliminary data.</text>
</comment>
<proteinExistence type="predicted"/>
<dbReference type="CDD" id="cd02440">
    <property type="entry name" value="AdoMet_MTases"/>
    <property type="match status" value="1"/>
</dbReference>
<feature type="domain" description="Methyltransferase type 11" evidence="1">
    <location>
        <begin position="63"/>
        <end position="162"/>
    </location>
</feature>
<dbReference type="GO" id="GO:0008168">
    <property type="term" value="F:methyltransferase activity"/>
    <property type="evidence" value="ECO:0007669"/>
    <property type="project" value="UniProtKB-KW"/>
</dbReference>